<reference evidence="3" key="1">
    <citation type="submission" date="2023-06" db="EMBL/GenBank/DDBJ databases">
        <title>Genomic analysis of the entomopathogenic nematode Steinernema hermaphroditum.</title>
        <authorList>
            <person name="Schwarz E.M."/>
            <person name="Heppert J.K."/>
            <person name="Baniya A."/>
            <person name="Schwartz H.T."/>
            <person name="Tan C.-H."/>
            <person name="Antoshechkin I."/>
            <person name="Sternberg P.W."/>
            <person name="Goodrich-Blair H."/>
            <person name="Dillman A.R."/>
        </authorList>
    </citation>
    <scope>NUCLEOTIDE SEQUENCE</scope>
    <source>
        <strain evidence="3">PS9179</strain>
        <tissue evidence="3">Whole animal</tissue>
    </source>
</reference>
<keyword evidence="2" id="KW-0812">Transmembrane</keyword>
<keyword evidence="4" id="KW-1185">Reference proteome</keyword>
<accession>A0AA39IGB2</accession>
<protein>
    <submittedName>
        <fullName evidence="3">Uncharacterized protein</fullName>
    </submittedName>
</protein>
<keyword evidence="2" id="KW-1133">Transmembrane helix</keyword>
<keyword evidence="2" id="KW-0472">Membrane</keyword>
<sequence length="223" mass="24459">MTSTLAIAVVNSIVVVGAVVFFPSLGCSKKPKQSKQTAKAPPKPPGMPDQKGPALTASSRMKPTGPMAAPSADAKKQAETQAKNADGKEKAPEEKRDSKMTNDQKTPAQSKVDVVAGSKEKVKSTVQKNDDKKAAAKGKEPEEMKDPQPGEELKEEKKHEDEYPDIKEPTQSMKKRREVELEKEKREGIEKGIYQSKSDEDDTLEPIKSLKEERSEDVSKSKK</sequence>
<dbReference type="Proteomes" id="UP001175271">
    <property type="component" value="Unassembled WGS sequence"/>
</dbReference>
<gene>
    <name evidence="3" type="ORF">QR680_007747</name>
</gene>
<evidence type="ECO:0000256" key="1">
    <source>
        <dbReference type="SAM" id="MobiDB-lite"/>
    </source>
</evidence>
<feature type="compositionally biased region" description="Basic and acidic residues" evidence="1">
    <location>
        <begin position="177"/>
        <end position="190"/>
    </location>
</feature>
<feature type="region of interest" description="Disordered" evidence="1">
    <location>
        <begin position="25"/>
        <end position="223"/>
    </location>
</feature>
<organism evidence="3 4">
    <name type="scientific">Steinernema hermaphroditum</name>
    <dbReference type="NCBI Taxonomy" id="289476"/>
    <lineage>
        <taxon>Eukaryota</taxon>
        <taxon>Metazoa</taxon>
        <taxon>Ecdysozoa</taxon>
        <taxon>Nematoda</taxon>
        <taxon>Chromadorea</taxon>
        <taxon>Rhabditida</taxon>
        <taxon>Tylenchina</taxon>
        <taxon>Panagrolaimomorpha</taxon>
        <taxon>Strongyloidoidea</taxon>
        <taxon>Steinernematidae</taxon>
        <taxon>Steinernema</taxon>
    </lineage>
</organism>
<evidence type="ECO:0000313" key="3">
    <source>
        <dbReference type="EMBL" id="KAK0422728.1"/>
    </source>
</evidence>
<feature type="compositionally biased region" description="Basic and acidic residues" evidence="1">
    <location>
        <begin position="118"/>
        <end position="168"/>
    </location>
</feature>
<evidence type="ECO:0000313" key="4">
    <source>
        <dbReference type="Proteomes" id="UP001175271"/>
    </source>
</evidence>
<feature type="compositionally biased region" description="Basic and acidic residues" evidence="1">
    <location>
        <begin position="208"/>
        <end position="223"/>
    </location>
</feature>
<feature type="compositionally biased region" description="Basic and acidic residues" evidence="1">
    <location>
        <begin position="85"/>
        <end position="102"/>
    </location>
</feature>
<dbReference type="EMBL" id="JAUCMV010000001">
    <property type="protein sequence ID" value="KAK0422728.1"/>
    <property type="molecule type" value="Genomic_DNA"/>
</dbReference>
<proteinExistence type="predicted"/>
<dbReference type="AlphaFoldDB" id="A0AA39IGB2"/>
<comment type="caution">
    <text evidence="3">The sequence shown here is derived from an EMBL/GenBank/DDBJ whole genome shotgun (WGS) entry which is preliminary data.</text>
</comment>
<evidence type="ECO:0000256" key="2">
    <source>
        <dbReference type="SAM" id="Phobius"/>
    </source>
</evidence>
<feature type="transmembrane region" description="Helical" evidence="2">
    <location>
        <begin position="6"/>
        <end position="25"/>
    </location>
</feature>
<name>A0AA39IGB2_9BILA</name>